<dbReference type="Proteomes" id="UP001302274">
    <property type="component" value="Unassembled WGS sequence"/>
</dbReference>
<accession>A0ABU5VZE0</accession>
<sequence>MSFYILANQITSIFLSLNFLTTLSFGDDIRSYLYGGNKDEVFIELANNNKTLVIKAKKKELDTNMLVVTSKNKYYFHIKFDEKNPHQFIEIYDGEINSAFKKILDKSSYEILQGGSSLLFVNKTNKPILVNEQLVQSKEYFSLGVPIIVNGERILN</sequence>
<keyword evidence="2" id="KW-1185">Reference proteome</keyword>
<comment type="caution">
    <text evidence="1">The sequence shown here is derived from an EMBL/GenBank/DDBJ whole genome shotgun (WGS) entry which is preliminary data.</text>
</comment>
<dbReference type="RefSeq" id="WP_323578855.1">
    <property type="nucleotide sequence ID" value="NZ_JAYGJQ010000003.1"/>
</dbReference>
<dbReference type="InterPro" id="IPR010258">
    <property type="entry name" value="Conjugal_tfr_TrbG/VirB9/CagX"/>
</dbReference>
<dbReference type="Pfam" id="PF03524">
    <property type="entry name" value="CagX"/>
    <property type="match status" value="1"/>
</dbReference>
<gene>
    <name evidence="1" type="ORF">SHI21_19590</name>
</gene>
<organism evidence="1 2">
    <name type="scientific">Bacteriovorax antarcticus</name>
    <dbReference type="NCBI Taxonomy" id="3088717"/>
    <lineage>
        <taxon>Bacteria</taxon>
        <taxon>Pseudomonadati</taxon>
        <taxon>Bdellovibrionota</taxon>
        <taxon>Bacteriovoracia</taxon>
        <taxon>Bacteriovoracales</taxon>
        <taxon>Bacteriovoracaceae</taxon>
        <taxon>Bacteriovorax</taxon>
    </lineage>
</organism>
<proteinExistence type="predicted"/>
<evidence type="ECO:0000313" key="2">
    <source>
        <dbReference type="Proteomes" id="UP001302274"/>
    </source>
</evidence>
<name>A0ABU5VZE0_9BACT</name>
<dbReference type="EMBL" id="JAYGJQ010000003">
    <property type="protein sequence ID" value="MEA9358449.1"/>
    <property type="molecule type" value="Genomic_DNA"/>
</dbReference>
<evidence type="ECO:0000313" key="1">
    <source>
        <dbReference type="EMBL" id="MEA9358449.1"/>
    </source>
</evidence>
<reference evidence="1 2" key="1">
    <citation type="submission" date="2023-11" db="EMBL/GenBank/DDBJ databases">
        <title>A Novel Polar Bacteriovorax (B. antarcticus) Isolated from the Biocrust in Antarctica.</title>
        <authorList>
            <person name="Mun W."/>
            <person name="Choi S.Y."/>
            <person name="Mitchell R.J."/>
        </authorList>
    </citation>
    <scope>NUCLEOTIDE SEQUENCE [LARGE SCALE GENOMIC DNA]</scope>
    <source>
        <strain evidence="1 2">PP10</strain>
    </source>
</reference>
<protein>
    <submittedName>
        <fullName evidence="1">TrbG/VirB9 family P-type conjugative transfer protein</fullName>
    </submittedName>
</protein>